<feature type="region of interest" description="Disordered" evidence="1">
    <location>
        <begin position="1"/>
        <end position="110"/>
    </location>
</feature>
<evidence type="ECO:0000313" key="2">
    <source>
        <dbReference type="EMBL" id="KAF8434600.1"/>
    </source>
</evidence>
<protein>
    <submittedName>
        <fullName evidence="2">Uncharacterized protein</fullName>
    </submittedName>
</protein>
<dbReference type="Proteomes" id="UP001194468">
    <property type="component" value="Unassembled WGS sequence"/>
</dbReference>
<comment type="caution">
    <text evidence="2">The sequence shown here is derived from an EMBL/GenBank/DDBJ whole genome shotgun (WGS) entry which is preliminary data.</text>
</comment>
<reference evidence="2" key="1">
    <citation type="submission" date="2019-10" db="EMBL/GenBank/DDBJ databases">
        <authorList>
            <consortium name="DOE Joint Genome Institute"/>
            <person name="Kuo A."/>
            <person name="Miyauchi S."/>
            <person name="Kiss E."/>
            <person name="Drula E."/>
            <person name="Kohler A."/>
            <person name="Sanchez-Garcia M."/>
            <person name="Andreopoulos B."/>
            <person name="Barry K.W."/>
            <person name="Bonito G."/>
            <person name="Buee M."/>
            <person name="Carver A."/>
            <person name="Chen C."/>
            <person name="Cichocki N."/>
            <person name="Clum A."/>
            <person name="Culley D."/>
            <person name="Crous P.W."/>
            <person name="Fauchery L."/>
            <person name="Girlanda M."/>
            <person name="Hayes R."/>
            <person name="Keri Z."/>
            <person name="LaButti K."/>
            <person name="Lipzen A."/>
            <person name="Lombard V."/>
            <person name="Magnuson J."/>
            <person name="Maillard F."/>
            <person name="Morin E."/>
            <person name="Murat C."/>
            <person name="Nolan M."/>
            <person name="Ohm R."/>
            <person name="Pangilinan J."/>
            <person name="Pereira M."/>
            <person name="Perotto S."/>
            <person name="Peter M."/>
            <person name="Riley R."/>
            <person name="Sitrit Y."/>
            <person name="Stielow B."/>
            <person name="Szollosi G."/>
            <person name="Zifcakova L."/>
            <person name="Stursova M."/>
            <person name="Spatafora J.W."/>
            <person name="Tedersoo L."/>
            <person name="Vaario L.-M."/>
            <person name="Yamada A."/>
            <person name="Yan M."/>
            <person name="Wang P."/>
            <person name="Xu J."/>
            <person name="Bruns T."/>
            <person name="Baldrian P."/>
            <person name="Vilgalys R."/>
            <person name="Henrissat B."/>
            <person name="Grigoriev I.V."/>
            <person name="Hibbett D."/>
            <person name="Nagy L.G."/>
            <person name="Martin F.M."/>
        </authorList>
    </citation>
    <scope>NUCLEOTIDE SEQUENCE</scope>
    <source>
        <strain evidence="2">BED1</strain>
    </source>
</reference>
<name>A0AAD4GC20_BOLED</name>
<organism evidence="2 3">
    <name type="scientific">Boletus edulis BED1</name>
    <dbReference type="NCBI Taxonomy" id="1328754"/>
    <lineage>
        <taxon>Eukaryota</taxon>
        <taxon>Fungi</taxon>
        <taxon>Dikarya</taxon>
        <taxon>Basidiomycota</taxon>
        <taxon>Agaricomycotina</taxon>
        <taxon>Agaricomycetes</taxon>
        <taxon>Agaricomycetidae</taxon>
        <taxon>Boletales</taxon>
        <taxon>Boletineae</taxon>
        <taxon>Boletaceae</taxon>
        <taxon>Boletoideae</taxon>
        <taxon>Boletus</taxon>
    </lineage>
</organism>
<accession>A0AAD4GC20</accession>
<feature type="compositionally biased region" description="Polar residues" evidence="1">
    <location>
        <begin position="22"/>
        <end position="41"/>
    </location>
</feature>
<sequence>MSSQQDPYHYSGTIPTYDESGSESPVTRQVPSPGQLWSPTAVTGDPSGYSEHDQVGNLSEVSDVDNANSHSFHDFNNPISHPFSDPQDMDYPFNYPGPSQPLPGTSSQDPGIGVDATYIDVNPFVDSPFYYAEFGHGHPQYPSDYIPYSDYDLQLQSPAHYTYQPPAQDLHTQIPHAPFALIDPSMSWTQHSSLSLGEPVYQADYSTPGSLMLHGHGANAASTLDPIAGQHSHYSPVATSSNQRSAPVTSHPSPSSPDRERRRPSTAESLRPRRVVPRHDETSSVHSPGSIRRRRSNPEVHGRGILIPQERYRTSTISSYSAPHHPPIITFNLENPGQVGIPIIDILNKTGGFARIRDRTEAFNMEKKTFTLRIRWPGYKSWSKTISALDWTKSRAPVTRVKLAEAVATAIRDLFEKYRDEHYEPEYTRWNVGRSGIQLDQICLVALHQVSRGSWQPQLCLLAPRH</sequence>
<dbReference type="AlphaFoldDB" id="A0AAD4GC20"/>
<evidence type="ECO:0000256" key="1">
    <source>
        <dbReference type="SAM" id="MobiDB-lite"/>
    </source>
</evidence>
<gene>
    <name evidence="2" type="ORF">L210DRAFT_941978</name>
</gene>
<feature type="compositionally biased region" description="Polar residues" evidence="1">
    <location>
        <begin position="237"/>
        <end position="251"/>
    </location>
</feature>
<feature type="compositionally biased region" description="Polar residues" evidence="1">
    <location>
        <begin position="56"/>
        <end position="70"/>
    </location>
</feature>
<dbReference type="EMBL" id="WHUW01000028">
    <property type="protein sequence ID" value="KAF8434600.1"/>
    <property type="molecule type" value="Genomic_DNA"/>
</dbReference>
<keyword evidence="3" id="KW-1185">Reference proteome</keyword>
<reference evidence="2" key="2">
    <citation type="journal article" date="2020" name="Nat. Commun.">
        <title>Large-scale genome sequencing of mycorrhizal fungi provides insights into the early evolution of symbiotic traits.</title>
        <authorList>
            <person name="Miyauchi S."/>
            <person name="Kiss E."/>
            <person name="Kuo A."/>
            <person name="Drula E."/>
            <person name="Kohler A."/>
            <person name="Sanchez-Garcia M."/>
            <person name="Morin E."/>
            <person name="Andreopoulos B."/>
            <person name="Barry K.W."/>
            <person name="Bonito G."/>
            <person name="Buee M."/>
            <person name="Carver A."/>
            <person name="Chen C."/>
            <person name="Cichocki N."/>
            <person name="Clum A."/>
            <person name="Culley D."/>
            <person name="Crous P.W."/>
            <person name="Fauchery L."/>
            <person name="Girlanda M."/>
            <person name="Hayes R.D."/>
            <person name="Keri Z."/>
            <person name="LaButti K."/>
            <person name="Lipzen A."/>
            <person name="Lombard V."/>
            <person name="Magnuson J."/>
            <person name="Maillard F."/>
            <person name="Murat C."/>
            <person name="Nolan M."/>
            <person name="Ohm R.A."/>
            <person name="Pangilinan J."/>
            <person name="Pereira M.F."/>
            <person name="Perotto S."/>
            <person name="Peter M."/>
            <person name="Pfister S."/>
            <person name="Riley R."/>
            <person name="Sitrit Y."/>
            <person name="Stielow J.B."/>
            <person name="Szollosi G."/>
            <person name="Zifcakova L."/>
            <person name="Stursova M."/>
            <person name="Spatafora J.W."/>
            <person name="Tedersoo L."/>
            <person name="Vaario L.M."/>
            <person name="Yamada A."/>
            <person name="Yan M."/>
            <person name="Wang P."/>
            <person name="Xu J."/>
            <person name="Bruns T."/>
            <person name="Baldrian P."/>
            <person name="Vilgalys R."/>
            <person name="Dunand C."/>
            <person name="Henrissat B."/>
            <person name="Grigoriev I.V."/>
            <person name="Hibbett D."/>
            <person name="Nagy L.G."/>
            <person name="Martin F.M."/>
        </authorList>
    </citation>
    <scope>NUCLEOTIDE SEQUENCE</scope>
    <source>
        <strain evidence="2">BED1</strain>
    </source>
</reference>
<feature type="region of interest" description="Disordered" evidence="1">
    <location>
        <begin position="222"/>
        <end position="308"/>
    </location>
</feature>
<evidence type="ECO:0000313" key="3">
    <source>
        <dbReference type="Proteomes" id="UP001194468"/>
    </source>
</evidence>
<proteinExistence type="predicted"/>